<dbReference type="Proteomes" id="UP000029643">
    <property type="component" value="Unassembled WGS sequence"/>
</dbReference>
<dbReference type="AlphaFoldDB" id="A0A090X0E2"/>
<evidence type="ECO:0000313" key="2">
    <source>
        <dbReference type="Proteomes" id="UP000029643"/>
    </source>
</evidence>
<gene>
    <name evidence="1" type="ORF">JCM19274_2313</name>
</gene>
<name>A0A090X0E2_9FLAO</name>
<dbReference type="EMBL" id="BBNU01000043">
    <property type="protein sequence ID" value="GAL82716.1"/>
    <property type="molecule type" value="Genomic_DNA"/>
</dbReference>
<organism evidence="1 2">
    <name type="scientific">Algibacter lectus</name>
    <dbReference type="NCBI Taxonomy" id="221126"/>
    <lineage>
        <taxon>Bacteria</taxon>
        <taxon>Pseudomonadati</taxon>
        <taxon>Bacteroidota</taxon>
        <taxon>Flavobacteriia</taxon>
        <taxon>Flavobacteriales</taxon>
        <taxon>Flavobacteriaceae</taxon>
        <taxon>Algibacter</taxon>
    </lineage>
</organism>
<evidence type="ECO:0000313" key="1">
    <source>
        <dbReference type="EMBL" id="GAL82716.1"/>
    </source>
</evidence>
<proteinExistence type="predicted"/>
<sequence>MGILNIKTKKGATNGTFAQINARGGFPSIDLTILKFLQNVTALMLL</sequence>
<reference evidence="1" key="1">
    <citation type="journal article" date="2014" name="Genome Announc.">
        <title>Draft Genome Sequences of Marine Flavobacterium Algibacter lectus Strains SS8 and NR4.</title>
        <authorList>
            <person name="Takatani N."/>
            <person name="Nakanishi M."/>
            <person name="Meirelles P."/>
            <person name="Mino S."/>
            <person name="Suda W."/>
            <person name="Oshima K."/>
            <person name="Hattori M."/>
            <person name="Ohkuma M."/>
            <person name="Hosokawa M."/>
            <person name="Miyashita K."/>
            <person name="Thompson F.L."/>
            <person name="Niwa A."/>
            <person name="Sawabe T."/>
            <person name="Sawabe T."/>
        </authorList>
    </citation>
    <scope>NUCLEOTIDE SEQUENCE [LARGE SCALE GENOMIC DNA]</scope>
    <source>
        <strain evidence="1">JCM 19274</strain>
    </source>
</reference>
<comment type="caution">
    <text evidence="1">The sequence shown here is derived from an EMBL/GenBank/DDBJ whole genome shotgun (WGS) entry which is preliminary data.</text>
</comment>
<protein>
    <submittedName>
        <fullName evidence="1">Uncharacterized protein</fullName>
    </submittedName>
</protein>
<accession>A0A090X0E2</accession>